<protein>
    <recommendedName>
        <fullName evidence="4">Outer membrane protein beta-barrel domain-containing protein</fullName>
    </recommendedName>
</protein>
<name>A0A364Y288_9BACT</name>
<comment type="caution">
    <text evidence="2">The sequence shown here is derived from an EMBL/GenBank/DDBJ whole genome shotgun (WGS) entry which is preliminary data.</text>
</comment>
<keyword evidence="1" id="KW-0812">Transmembrane</keyword>
<dbReference type="Proteomes" id="UP000251889">
    <property type="component" value="Unassembled WGS sequence"/>
</dbReference>
<keyword evidence="3" id="KW-1185">Reference proteome</keyword>
<dbReference type="AlphaFoldDB" id="A0A364Y288"/>
<gene>
    <name evidence="2" type="ORF">DQQ10_11525</name>
</gene>
<organism evidence="2 3">
    <name type="scientific">Pseudochryseolinea flava</name>
    <dbReference type="NCBI Taxonomy" id="2059302"/>
    <lineage>
        <taxon>Bacteria</taxon>
        <taxon>Pseudomonadati</taxon>
        <taxon>Bacteroidota</taxon>
        <taxon>Cytophagia</taxon>
        <taxon>Cytophagales</taxon>
        <taxon>Fulvivirgaceae</taxon>
        <taxon>Pseudochryseolinea</taxon>
    </lineage>
</organism>
<accession>A0A364Y288</accession>
<keyword evidence="1" id="KW-0472">Membrane</keyword>
<evidence type="ECO:0008006" key="4">
    <source>
        <dbReference type="Google" id="ProtNLM"/>
    </source>
</evidence>
<proteinExistence type="predicted"/>
<evidence type="ECO:0000313" key="2">
    <source>
        <dbReference type="EMBL" id="RAW00866.1"/>
    </source>
</evidence>
<keyword evidence="1" id="KW-1133">Transmembrane helix</keyword>
<evidence type="ECO:0000313" key="3">
    <source>
        <dbReference type="Proteomes" id="UP000251889"/>
    </source>
</evidence>
<dbReference type="EMBL" id="QMFY01000005">
    <property type="protein sequence ID" value="RAW00866.1"/>
    <property type="molecule type" value="Genomic_DNA"/>
</dbReference>
<dbReference type="PROSITE" id="PS51257">
    <property type="entry name" value="PROKAR_LIPOPROTEIN"/>
    <property type="match status" value="1"/>
</dbReference>
<feature type="transmembrane region" description="Helical" evidence="1">
    <location>
        <begin position="18"/>
        <end position="36"/>
    </location>
</feature>
<reference evidence="2 3" key="1">
    <citation type="submission" date="2018-06" db="EMBL/GenBank/DDBJ databases">
        <title>Chryseolinea flavus sp. nov., a member of the phylum Bacteroidetes isolated from soil.</title>
        <authorList>
            <person name="Li Y."/>
            <person name="Wang J."/>
        </authorList>
    </citation>
    <scope>NUCLEOTIDE SEQUENCE [LARGE SCALE GENOMIC DNA]</scope>
    <source>
        <strain evidence="2 3">SDU1-6</strain>
    </source>
</reference>
<evidence type="ECO:0000256" key="1">
    <source>
        <dbReference type="SAM" id="Phobius"/>
    </source>
</evidence>
<sequence>MTEKNGQVFVYGLETPRYMKIIITLTFLFTSCIVFGQRHFRDYDFSKVDHTTLDRDELMAYHDSLYKASSMDSIMALIHYRDSKTYSPQYISFNIGLFAQTASLKSLNRGLVQAGLDEIGDVFATIPFGFSFKGNRWMGDYFVSPVIRNKVEDDTRRLDVNGASIGFSVGYDLLHAKRFQLYPQAGLSYDLYTVKSYNRNFKNDVTQVDQLFNVAGNTSMTRRSLNFNYGLELDYFALFDAGNGVIVGFVYGMSVEAIPGKFKIERDKASLDLNDDFLRQSYFGIVLKMATKDF</sequence>